<protein>
    <submittedName>
        <fullName evidence="1">Pyridine nucleotide-disulfide oxidoreductase</fullName>
    </submittedName>
</protein>
<proteinExistence type="predicted"/>
<reference evidence="1 2" key="1">
    <citation type="submission" date="2016-01" db="EMBL/GenBank/DDBJ databases">
        <title>Annotation of Pseudomonas oryzihabitans USDA-ARS-USMARC-56511.</title>
        <authorList>
            <person name="Harhay G.P."/>
            <person name="Harhay D.M."/>
            <person name="Smith T.P.L."/>
            <person name="Bono J.L."/>
            <person name="Heaton M.P."/>
            <person name="Clawson M.L."/>
            <person name="Chitko-Mckown C.G."/>
            <person name="Capik S.F."/>
            <person name="DeDonder K.D."/>
            <person name="Apley M.D."/>
            <person name="Lubbers B.V."/>
            <person name="White B.J."/>
            <person name="Larson R.L."/>
        </authorList>
    </citation>
    <scope>NUCLEOTIDE SEQUENCE [LARGE SCALE GENOMIC DNA]</scope>
    <source>
        <strain evidence="1 2">USDA-ARS-USMARC-56511</strain>
    </source>
</reference>
<dbReference type="AlphaFoldDB" id="A0A0U4WEM0"/>
<sequence length="459" mass="49373">MARNDLSESTLGCLIGGAGPAGLGFLFNAIKRGAIEQLARAGTIIVDAGTELGAGKLGDYQIIANSVSDVFLDCLRDPLLAPILAPLQASPTFRHLKLNAQEAPALPIVGQLFQQAAGLVLPWLERQYGIPTWRQTRITEVTCEESGYVVWLEQAGAIRRVRTSSLVLNLGGEQTRRSFEESTQALGLQLPQSASIDSSDSLLRLQPEALRQRYRARLKDGGPICVVGGSHSAFSALDNLASALHHDGLRELTLIHRSPIRLFYETAAEAVAAGYDFDPQQDICPISQRVNRSGGLRYRAHEIGRQVLAGQPIGGTPVKVRALQLDGSAKRLASAQSLFDSAALLVQGMGYQPIVPELRSQDGRPLTLRTLRGGLDSDAAGCPLDQHGQRLKGLHLFGLGSGLAVDPRLGSEASFSGRIYGVWQFHNDASREALDSVLNRLDRPGLSRRQPADAVAEHA</sequence>
<organism evidence="1 2">
    <name type="scientific">Pseudomonas oryzihabitans</name>
    <dbReference type="NCBI Taxonomy" id="47885"/>
    <lineage>
        <taxon>Bacteria</taxon>
        <taxon>Pseudomonadati</taxon>
        <taxon>Pseudomonadota</taxon>
        <taxon>Gammaproteobacteria</taxon>
        <taxon>Pseudomonadales</taxon>
        <taxon>Pseudomonadaceae</taxon>
        <taxon>Pseudomonas</taxon>
    </lineage>
</organism>
<dbReference type="Gene3D" id="3.50.50.60">
    <property type="entry name" value="FAD/NAD(P)-binding domain"/>
    <property type="match status" value="1"/>
</dbReference>
<dbReference type="EMBL" id="CP013987">
    <property type="protein sequence ID" value="ALZ86533.1"/>
    <property type="molecule type" value="Genomic_DNA"/>
</dbReference>
<dbReference type="OrthoDB" id="9059413at2"/>
<name>A0A0U4WEM0_9PSED</name>
<dbReference type="SUPFAM" id="SSF51905">
    <property type="entry name" value="FAD/NAD(P)-binding domain"/>
    <property type="match status" value="1"/>
</dbReference>
<evidence type="ECO:0000313" key="2">
    <source>
        <dbReference type="Proteomes" id="UP000064137"/>
    </source>
</evidence>
<dbReference type="KEGG" id="por:APT59_20830"/>
<evidence type="ECO:0000313" key="1">
    <source>
        <dbReference type="EMBL" id="ALZ86533.1"/>
    </source>
</evidence>
<dbReference type="InterPro" id="IPR036188">
    <property type="entry name" value="FAD/NAD-bd_sf"/>
</dbReference>
<dbReference type="RefSeq" id="WP_059316583.1">
    <property type="nucleotide sequence ID" value="NZ_CP013987.1"/>
</dbReference>
<dbReference type="Proteomes" id="UP000064137">
    <property type="component" value="Chromosome"/>
</dbReference>
<accession>A0A0U4WEM0</accession>
<gene>
    <name evidence="1" type="ORF">APT59_20830</name>
</gene>